<name>A0A074Z574_OPIVI</name>
<dbReference type="InterPro" id="IPR011990">
    <property type="entry name" value="TPR-like_helical_dom_sf"/>
</dbReference>
<dbReference type="PANTHER" id="PTHR14485">
    <property type="entry name" value="TETRATRICOPEPTIDE REPEAT PROTEIN 23"/>
    <property type="match status" value="1"/>
</dbReference>
<dbReference type="InterPro" id="IPR042621">
    <property type="entry name" value="TTC23/TTC23L"/>
</dbReference>
<dbReference type="SMART" id="SM00028">
    <property type="entry name" value="TPR"/>
    <property type="match status" value="3"/>
</dbReference>
<reference evidence="1 2" key="1">
    <citation type="submission" date="2013-11" db="EMBL/GenBank/DDBJ databases">
        <title>Opisthorchis viverrini - life in the bile duct.</title>
        <authorList>
            <person name="Young N.D."/>
            <person name="Nagarajan N."/>
            <person name="Lin S.J."/>
            <person name="Korhonen P.K."/>
            <person name="Jex A.R."/>
            <person name="Hall R.S."/>
            <person name="Safavi-Hemami H."/>
            <person name="Kaewkong W."/>
            <person name="Bertrand D."/>
            <person name="Gao S."/>
            <person name="Seet Q."/>
            <person name="Wongkham S."/>
            <person name="Teh B.T."/>
            <person name="Wongkham C."/>
            <person name="Intapan P.M."/>
            <person name="Maleewong W."/>
            <person name="Yang X."/>
            <person name="Hu M."/>
            <person name="Wang Z."/>
            <person name="Hofmann A."/>
            <person name="Sternberg P.W."/>
            <person name="Tan P."/>
            <person name="Wang J."/>
            <person name="Gasser R.B."/>
        </authorList>
    </citation>
    <scope>NUCLEOTIDE SEQUENCE [LARGE SCALE GENOMIC DNA]</scope>
</reference>
<dbReference type="KEGG" id="ovi:T265_10848"/>
<sequence length="786" mass="89997">MVCQCGGRFFRDPWMDLVDAQRAEWVDFVQELTNVLHREDQADSTVGSFVASPFLPSRENANGLFLRRCLIYLNSTFLLFRVRSRMVVCFCMFHWRISDLQRFRILRNASSSSVSPVVNFLKKSWDFFSRSRRILLVACGSRECHKLLFEQAMHKCIQLLAVSNVQIGNRSLAKSQYSCFVGFGYLIFRGSAFAAQAEFHADIARSIFVNKATDFRENADSNHATSKDDKPPEQTLLLIMLLTHYTLAKARTILKREKEALRSAEASELILNQLLAMEPQFDSTQSHRSCEVAESDADLQMQESHSDAFLELYQGVSSPMLRPGGGFCPSLKDLQIRIRFLMGRCFANQKKNSAATKCYQHALDLIEKRYGEDCKESIPVYHALAQLAESKDEESNIQQAIHYYHKVYKIALSVANEERSVLNCIEVLLVVHRLSLAYLKSEQSNCCEVAEKLLKDTLEWMHTSVDEDENVSFVHSEQLAQSENDRLLSLSYRLLQTQLPSETSSTTGNPLSDLKRKLSDLICLIRSTLIKMYSDSRRYDEAAKFLRQNLATQQFLHGLYSPAALVSQKMLLSIAMVAGDLKDAAKKARECLSMEEFTFGRTSKQVSKTREILDYLMFGIDWVVIVSERFGEQSVDLLLGNVSLLTQKLCQAKWTQTILLITAQHLVSSRLIENRSPHACQFYALYPIHAGMFGDFYRLGHQSLWCEFSSTSQNALPLPNFSLSPAIHLRYSVVCQCIAYAYRFRCTVSWLLDLYKPSYSRHIYFVYTVHSPINRKAILQLHQHWE</sequence>
<dbReference type="RefSeq" id="XP_009175597.1">
    <property type="nucleotide sequence ID" value="XM_009177333.1"/>
</dbReference>
<dbReference type="SUPFAM" id="SSF48452">
    <property type="entry name" value="TPR-like"/>
    <property type="match status" value="1"/>
</dbReference>
<dbReference type="Proteomes" id="UP000054324">
    <property type="component" value="Unassembled WGS sequence"/>
</dbReference>
<dbReference type="Gene3D" id="1.25.40.10">
    <property type="entry name" value="Tetratricopeptide repeat domain"/>
    <property type="match status" value="2"/>
</dbReference>
<dbReference type="GeneID" id="20325016"/>
<evidence type="ECO:0000313" key="1">
    <source>
        <dbReference type="EMBL" id="KER20657.1"/>
    </source>
</evidence>
<dbReference type="CTD" id="20325016"/>
<protein>
    <recommendedName>
        <fullName evidence="3">Tetratricopeptide repeat protein</fullName>
    </recommendedName>
</protein>
<organism evidence="1 2">
    <name type="scientific">Opisthorchis viverrini</name>
    <name type="common">Southeast Asian liver fluke</name>
    <dbReference type="NCBI Taxonomy" id="6198"/>
    <lineage>
        <taxon>Eukaryota</taxon>
        <taxon>Metazoa</taxon>
        <taxon>Spiralia</taxon>
        <taxon>Lophotrochozoa</taxon>
        <taxon>Platyhelminthes</taxon>
        <taxon>Trematoda</taxon>
        <taxon>Digenea</taxon>
        <taxon>Opisthorchiida</taxon>
        <taxon>Opisthorchiata</taxon>
        <taxon>Opisthorchiidae</taxon>
        <taxon>Opisthorchis</taxon>
    </lineage>
</organism>
<dbReference type="PANTHER" id="PTHR14485:SF2">
    <property type="entry name" value="FUNGAL STAND N-TERMINAL GOODBYE DOMAIN-CONTAINING PROTEIN"/>
    <property type="match status" value="1"/>
</dbReference>
<dbReference type="InterPro" id="IPR019734">
    <property type="entry name" value="TPR_rpt"/>
</dbReference>
<dbReference type="EMBL" id="KL597034">
    <property type="protein sequence ID" value="KER20657.1"/>
    <property type="molecule type" value="Genomic_DNA"/>
</dbReference>
<gene>
    <name evidence="1" type="ORF">T265_10848</name>
</gene>
<keyword evidence="2" id="KW-1185">Reference proteome</keyword>
<dbReference type="AlphaFoldDB" id="A0A074Z574"/>
<accession>A0A074Z574</accession>
<evidence type="ECO:0008006" key="3">
    <source>
        <dbReference type="Google" id="ProtNLM"/>
    </source>
</evidence>
<dbReference type="OrthoDB" id="6246791at2759"/>
<proteinExistence type="predicted"/>
<evidence type="ECO:0000313" key="2">
    <source>
        <dbReference type="Proteomes" id="UP000054324"/>
    </source>
</evidence>